<comment type="caution">
    <text evidence="1">The sequence shown here is derived from an EMBL/GenBank/DDBJ whole genome shotgun (WGS) entry which is preliminary data.</text>
</comment>
<dbReference type="Gene3D" id="3.40.220.10">
    <property type="entry name" value="Leucine Aminopeptidase, subunit E, domain 1"/>
    <property type="match status" value="1"/>
</dbReference>
<evidence type="ECO:0000313" key="2">
    <source>
        <dbReference type="Proteomes" id="UP000224634"/>
    </source>
</evidence>
<gene>
    <name evidence="1" type="ORF">AJ80_09578</name>
</gene>
<sequence length="161" mass="18384">MFNHLQAPPYPEAYRIFRAHCRSYLSTPQVKPTNTDDATQSRTLKLPEGTTLVIPPQEKDYTSSGRKKHWIVCLFTSWHYGQRRSSPDVILENTVLAVEDFKRQLGQFKESAEGEDKGSERPGELWGCRFNAGLFGVPWEKTKGVLEEAGLEMTIVRPKEN</sequence>
<organism evidence="1 2">
    <name type="scientific">Polytolypa hystricis (strain UAMH7299)</name>
    <dbReference type="NCBI Taxonomy" id="1447883"/>
    <lineage>
        <taxon>Eukaryota</taxon>
        <taxon>Fungi</taxon>
        <taxon>Dikarya</taxon>
        <taxon>Ascomycota</taxon>
        <taxon>Pezizomycotina</taxon>
        <taxon>Eurotiomycetes</taxon>
        <taxon>Eurotiomycetidae</taxon>
        <taxon>Onygenales</taxon>
        <taxon>Onygenales incertae sedis</taxon>
        <taxon>Polytolypa</taxon>
    </lineage>
</organism>
<dbReference type="AlphaFoldDB" id="A0A2B7WNV5"/>
<dbReference type="STRING" id="1447883.A0A2B7WNV5"/>
<accession>A0A2B7WNV5</accession>
<dbReference type="OrthoDB" id="2155246at2759"/>
<dbReference type="SUPFAM" id="SSF52949">
    <property type="entry name" value="Macro domain-like"/>
    <property type="match status" value="1"/>
</dbReference>
<dbReference type="EMBL" id="PDNA01000300">
    <property type="protein sequence ID" value="PGG98200.1"/>
    <property type="molecule type" value="Genomic_DNA"/>
</dbReference>
<name>A0A2B7WNV5_POLH7</name>
<reference evidence="1 2" key="1">
    <citation type="submission" date="2017-10" db="EMBL/GenBank/DDBJ databases">
        <title>Comparative genomics in systemic dimorphic fungi from Ajellomycetaceae.</title>
        <authorList>
            <person name="Munoz J.F."/>
            <person name="Mcewen J.G."/>
            <person name="Clay O.K."/>
            <person name="Cuomo C.A."/>
        </authorList>
    </citation>
    <scope>NUCLEOTIDE SEQUENCE [LARGE SCALE GENOMIC DNA]</scope>
    <source>
        <strain evidence="1 2">UAMH7299</strain>
    </source>
</reference>
<evidence type="ECO:0008006" key="3">
    <source>
        <dbReference type="Google" id="ProtNLM"/>
    </source>
</evidence>
<proteinExistence type="predicted"/>
<dbReference type="InterPro" id="IPR043472">
    <property type="entry name" value="Macro_dom-like"/>
</dbReference>
<keyword evidence="2" id="KW-1185">Reference proteome</keyword>
<protein>
    <recommendedName>
        <fullName evidence="3">ADP-ribose 1''-phosphate phosphatase</fullName>
    </recommendedName>
</protein>
<dbReference type="Proteomes" id="UP000224634">
    <property type="component" value="Unassembled WGS sequence"/>
</dbReference>
<evidence type="ECO:0000313" key="1">
    <source>
        <dbReference type="EMBL" id="PGG98200.1"/>
    </source>
</evidence>